<dbReference type="AlphaFoldDB" id="A0AAD3YKE0"/>
<feature type="domain" description="Cation/H+ exchanger transmembrane" evidence="10">
    <location>
        <begin position="67"/>
        <end position="441"/>
    </location>
</feature>
<feature type="transmembrane region" description="Helical" evidence="9">
    <location>
        <begin position="110"/>
        <end position="133"/>
    </location>
</feature>
<dbReference type="InterPro" id="IPR036291">
    <property type="entry name" value="NAD(P)-bd_dom_sf"/>
</dbReference>
<keyword evidence="3" id="KW-0050">Antiport</keyword>
<keyword evidence="5 9" id="KW-0812">Transmembrane</keyword>
<organism evidence="12 13">
    <name type="scientific">Aeromonas hydrophila</name>
    <dbReference type="NCBI Taxonomy" id="644"/>
    <lineage>
        <taxon>Bacteria</taxon>
        <taxon>Pseudomonadati</taxon>
        <taxon>Pseudomonadota</taxon>
        <taxon>Gammaproteobacteria</taxon>
        <taxon>Aeromonadales</taxon>
        <taxon>Aeromonadaceae</taxon>
        <taxon>Aeromonas</taxon>
    </lineage>
</organism>
<reference evidence="12" key="2">
    <citation type="submission" date="2020-01" db="EMBL/GenBank/DDBJ databases">
        <authorList>
            <consortium name="NCBI Pathogen Detection Project"/>
        </authorList>
    </citation>
    <scope>NUCLEOTIDE SEQUENCE</scope>
    <source>
        <strain evidence="12">OLC2673_Aeromonas</strain>
    </source>
</reference>
<feature type="transmembrane region" description="Helical" evidence="9">
    <location>
        <begin position="276"/>
        <end position="292"/>
    </location>
</feature>
<evidence type="ECO:0000256" key="3">
    <source>
        <dbReference type="ARBA" id="ARBA00022449"/>
    </source>
</evidence>
<name>A0AAD3YKE0_AERHY</name>
<dbReference type="GO" id="GO:0015297">
    <property type="term" value="F:antiporter activity"/>
    <property type="evidence" value="ECO:0007669"/>
    <property type="project" value="UniProtKB-KW"/>
</dbReference>
<feature type="domain" description="RCK N-terminal" evidence="11">
    <location>
        <begin position="456"/>
        <end position="557"/>
    </location>
</feature>
<evidence type="ECO:0000256" key="9">
    <source>
        <dbReference type="SAM" id="Phobius"/>
    </source>
</evidence>
<dbReference type="Pfam" id="PF00999">
    <property type="entry name" value="Na_H_Exchanger"/>
    <property type="match status" value="1"/>
</dbReference>
<evidence type="ECO:0000256" key="4">
    <source>
        <dbReference type="ARBA" id="ARBA00022475"/>
    </source>
</evidence>
<comment type="caution">
    <text evidence="12">The sequence shown here is derived from an EMBL/GenBank/DDBJ whole genome shotgun (WGS) entry which is preliminary data.</text>
</comment>
<dbReference type="GO" id="GO:0006813">
    <property type="term" value="P:potassium ion transport"/>
    <property type="evidence" value="ECO:0007669"/>
    <property type="project" value="InterPro"/>
</dbReference>
<feature type="transmembrane region" description="Helical" evidence="9">
    <location>
        <begin position="79"/>
        <end position="98"/>
    </location>
</feature>
<gene>
    <name evidence="12" type="ORF">JAJ28_002103</name>
</gene>
<feature type="transmembrane region" description="Helical" evidence="9">
    <location>
        <begin position="206"/>
        <end position="226"/>
    </location>
</feature>
<keyword evidence="7" id="KW-0406">Ion transport</keyword>
<evidence type="ECO:0000256" key="7">
    <source>
        <dbReference type="ARBA" id="ARBA00023065"/>
    </source>
</evidence>
<dbReference type="PANTHER" id="PTHR32507">
    <property type="entry name" value="NA(+)/H(+) ANTIPORTER 1"/>
    <property type="match status" value="1"/>
</dbReference>
<dbReference type="Gene3D" id="3.40.50.720">
    <property type="entry name" value="NAD(P)-binding Rossmann-like Domain"/>
    <property type="match status" value="1"/>
</dbReference>
<dbReference type="GO" id="GO:1902600">
    <property type="term" value="P:proton transmembrane transport"/>
    <property type="evidence" value="ECO:0007669"/>
    <property type="project" value="InterPro"/>
</dbReference>
<feature type="transmembrane region" description="Helical" evidence="9">
    <location>
        <begin position="386"/>
        <end position="407"/>
    </location>
</feature>
<feature type="transmembrane region" description="Helical" evidence="9">
    <location>
        <begin position="354"/>
        <end position="374"/>
    </location>
</feature>
<keyword evidence="2" id="KW-0813">Transport</keyword>
<comment type="subcellular location">
    <subcellularLocation>
        <location evidence="1">Cell membrane</location>
        <topology evidence="1">Multi-pass membrane protein</topology>
    </subcellularLocation>
</comment>
<feature type="transmembrane region" description="Helical" evidence="9">
    <location>
        <begin position="171"/>
        <end position="194"/>
    </location>
</feature>
<feature type="transmembrane region" description="Helical" evidence="9">
    <location>
        <begin position="49"/>
        <end position="72"/>
    </location>
</feature>
<evidence type="ECO:0000259" key="10">
    <source>
        <dbReference type="Pfam" id="PF00999"/>
    </source>
</evidence>
<evidence type="ECO:0000256" key="8">
    <source>
        <dbReference type="ARBA" id="ARBA00023136"/>
    </source>
</evidence>
<keyword evidence="8 9" id="KW-0472">Membrane</keyword>
<dbReference type="SUPFAM" id="SSF51735">
    <property type="entry name" value="NAD(P)-binding Rossmann-fold domains"/>
    <property type="match status" value="1"/>
</dbReference>
<keyword evidence="6 9" id="KW-1133">Transmembrane helix</keyword>
<dbReference type="Gene3D" id="1.20.1530.20">
    <property type="match status" value="1"/>
</dbReference>
<proteinExistence type="predicted"/>
<dbReference type="EMBL" id="DACTUL010000014">
    <property type="protein sequence ID" value="HAT6344377.1"/>
    <property type="molecule type" value="Genomic_DNA"/>
</dbReference>
<evidence type="ECO:0000256" key="5">
    <source>
        <dbReference type="ARBA" id="ARBA00022692"/>
    </source>
</evidence>
<dbReference type="InterPro" id="IPR003148">
    <property type="entry name" value="RCK_N"/>
</dbReference>
<evidence type="ECO:0000256" key="2">
    <source>
        <dbReference type="ARBA" id="ARBA00022448"/>
    </source>
</evidence>
<dbReference type="InterPro" id="IPR006153">
    <property type="entry name" value="Cation/H_exchanger_TM"/>
</dbReference>
<feature type="transmembrane region" description="Helical" evidence="9">
    <location>
        <begin position="419"/>
        <end position="445"/>
    </location>
</feature>
<evidence type="ECO:0000256" key="6">
    <source>
        <dbReference type="ARBA" id="ARBA00022989"/>
    </source>
</evidence>
<dbReference type="PANTHER" id="PTHR32507:SF0">
    <property type="entry name" value="NA(+)_H(+) ANTIPORTER 2-RELATED"/>
    <property type="match status" value="1"/>
</dbReference>
<evidence type="ECO:0000259" key="11">
    <source>
        <dbReference type="Pfam" id="PF02254"/>
    </source>
</evidence>
<sequence length="651" mass="69347">MAAASGHTPPLSRGHAAVTPAVARSASPLVPASGWCQSDHLPHYTSSRFIALIEVCMIALSLAGIALVSVLAQWLAWSLRVPAILFLLLTGLLLGPVSGLLDPDALLGDLLFPLVSLSVAIILFEGALTLHLAELKGIGKVVRNLCSVGMLASFAVIGSAGYFLLGLDWRVAMVLGAVLVVTGPTVVAPMLNVIRPTREVDRILRWEGIVIDPIGALFAVLVFEAVRLGSQGDLIGHTLLALAKTVGVGSLIGVGAGWLTTLLIRKDWLPVSLHKFGVLALVLVTFSLSNWLSHESGLLAVTVFGIWLANQEGLDLEEVLAFKEDLAVILISSLFILLAARLDLAQLWQLGPMVLALLCVVQFVARPLCILVSTWGSDLSWRARALLGWIAPRGIVAAAVSASFAISLHQAGIPDADKLVPLVFAVIISTVVLQSLTSAPLAGLLKMRQSAPNTWLIIGANSVARAIGRALADQGVPVQLCDPAWEFCRQARMSNLPCYFGNPQSEHAELHLPLTSISTVLALSPNRHNNALGVLHFAHLYGEEKVYSLRSSEQHGKANRESATFRARQNLFGPDINYARLSGLLSRGGQIKATRLSEAFDWAQYQEANPGAIPLFVLDGKGRARIVTGPVEPLAGELLIALQPPKETAAP</sequence>
<evidence type="ECO:0000313" key="12">
    <source>
        <dbReference type="EMBL" id="HAT6344377.1"/>
    </source>
</evidence>
<protein>
    <submittedName>
        <fullName evidence="12">Sodium:proton antiporter</fullName>
    </submittedName>
</protein>
<reference evidence="12" key="1">
    <citation type="journal article" date="2018" name="Genome Biol.">
        <title>SKESA: strategic k-mer extension for scrupulous assemblies.</title>
        <authorList>
            <person name="Souvorov A."/>
            <person name="Agarwala R."/>
            <person name="Lipman D.J."/>
        </authorList>
    </citation>
    <scope>NUCLEOTIDE SEQUENCE</scope>
    <source>
        <strain evidence="12">OLC2673_Aeromonas</strain>
    </source>
</reference>
<evidence type="ECO:0000313" key="13">
    <source>
        <dbReference type="Proteomes" id="UP000859505"/>
    </source>
</evidence>
<feature type="transmembrane region" description="Helical" evidence="9">
    <location>
        <begin position="246"/>
        <end position="264"/>
    </location>
</feature>
<dbReference type="GO" id="GO:0005886">
    <property type="term" value="C:plasma membrane"/>
    <property type="evidence" value="ECO:0007669"/>
    <property type="project" value="UniProtKB-SubCell"/>
</dbReference>
<evidence type="ECO:0000256" key="1">
    <source>
        <dbReference type="ARBA" id="ARBA00004651"/>
    </source>
</evidence>
<dbReference type="InterPro" id="IPR038770">
    <property type="entry name" value="Na+/solute_symporter_sf"/>
</dbReference>
<dbReference type="Pfam" id="PF02254">
    <property type="entry name" value="TrkA_N"/>
    <property type="match status" value="1"/>
</dbReference>
<keyword evidence="4" id="KW-1003">Cell membrane</keyword>
<dbReference type="Proteomes" id="UP000859505">
    <property type="component" value="Unassembled WGS sequence"/>
</dbReference>
<feature type="transmembrane region" description="Helical" evidence="9">
    <location>
        <begin position="145"/>
        <end position="165"/>
    </location>
</feature>
<accession>A0AAD3YKE0</accession>